<evidence type="ECO:0000313" key="2">
    <source>
        <dbReference type="EnsemblMetazoa" id="Aqu2.1.05325_001"/>
    </source>
</evidence>
<organism evidence="2">
    <name type="scientific">Amphimedon queenslandica</name>
    <name type="common">Sponge</name>
    <dbReference type="NCBI Taxonomy" id="400682"/>
    <lineage>
        <taxon>Eukaryota</taxon>
        <taxon>Metazoa</taxon>
        <taxon>Porifera</taxon>
        <taxon>Demospongiae</taxon>
        <taxon>Heteroscleromorpha</taxon>
        <taxon>Haplosclerida</taxon>
        <taxon>Niphatidae</taxon>
        <taxon>Amphimedon</taxon>
    </lineage>
</organism>
<dbReference type="PANTHER" id="PTHR30619">
    <property type="entry name" value="DNA INTERNALIZATION/COMPETENCE PROTEIN COMEC/REC2"/>
    <property type="match status" value="1"/>
</dbReference>
<dbReference type="InParanoid" id="A0A1X7STJ3"/>
<dbReference type="InterPro" id="IPR036866">
    <property type="entry name" value="RibonucZ/Hydroxyglut_hydro"/>
</dbReference>
<dbReference type="EnsemblMetazoa" id="Aqu2.1.05325_001">
    <property type="protein sequence ID" value="Aqu2.1.05325_001"/>
    <property type="gene ID" value="Aqu2.1.05325"/>
</dbReference>
<accession>A0A1X7STJ3</accession>
<dbReference type="OrthoDB" id="10070994at2759"/>
<reference evidence="2" key="1">
    <citation type="submission" date="2017-05" db="UniProtKB">
        <authorList>
            <consortium name="EnsemblMetazoa"/>
        </authorList>
    </citation>
    <scope>IDENTIFICATION</scope>
</reference>
<protein>
    <recommendedName>
        <fullName evidence="3">Metallo-beta-lactamase domain-containing protein</fullName>
    </recommendedName>
</protein>
<keyword evidence="1" id="KW-0732">Signal</keyword>
<evidence type="ECO:0000256" key="1">
    <source>
        <dbReference type="SAM" id="SignalP"/>
    </source>
</evidence>
<dbReference type="AlphaFoldDB" id="A0A1X7STJ3"/>
<evidence type="ECO:0008006" key="3">
    <source>
        <dbReference type="Google" id="ProtNLM"/>
    </source>
</evidence>
<feature type="signal peptide" evidence="1">
    <location>
        <begin position="1"/>
        <end position="16"/>
    </location>
</feature>
<dbReference type="Gene3D" id="3.60.15.10">
    <property type="entry name" value="Ribonuclease Z/Hydroxyacylglutathione hydrolase-like"/>
    <property type="match status" value="1"/>
</dbReference>
<sequence length="346" mass="38872">MNAILILFLLFKVACAKLDPIPDADDKLHVYALPVGQGDCTVIQCPKANLQDTKGLVTIIDAGSLNNVGIDAKGIEEFLAGTKINFVVLTHSDKDHYKYMNDVLKSYYEKVKEKVAVYHPCDWSSYRISEDYADPKKIPHCVGIADCKQQASELEVCPGVAKLSFVVSAYKECGSKDKAENEDSLVSKITFNTISALITGDFELKKDDDMKKFLNIAKQDLQSQIYKLSHHGSYGANPVPFLDAVGASYVFSSSGFRYGHPRCELYDHYYKNKLLDNTVDDHLYTCFNHIGSNKYNPNSFNTKKAIYVTSVYKPDFTHWTREYYIVKFNIDAGGNIGVELKQVLMN</sequence>
<feature type="chain" id="PRO_5010863535" description="Metallo-beta-lactamase domain-containing protein" evidence="1">
    <location>
        <begin position="17"/>
        <end position="346"/>
    </location>
</feature>
<dbReference type="PANTHER" id="PTHR30619:SF1">
    <property type="entry name" value="RECOMBINATION PROTEIN 2"/>
    <property type="match status" value="1"/>
</dbReference>
<dbReference type="SUPFAM" id="SSF56281">
    <property type="entry name" value="Metallo-hydrolase/oxidoreductase"/>
    <property type="match status" value="1"/>
</dbReference>
<dbReference type="InterPro" id="IPR052159">
    <property type="entry name" value="Competence_DNA_uptake"/>
</dbReference>
<name>A0A1X7STJ3_AMPQE</name>
<proteinExistence type="predicted"/>